<proteinExistence type="predicted"/>
<dbReference type="SUPFAM" id="SSF48726">
    <property type="entry name" value="Immunoglobulin"/>
    <property type="match status" value="1"/>
</dbReference>
<protein>
    <submittedName>
        <fullName evidence="5">HV323 protein</fullName>
    </submittedName>
</protein>
<keyword evidence="1" id="KW-0391">Immunity</keyword>
<dbReference type="GO" id="GO:0019814">
    <property type="term" value="C:immunoglobulin complex"/>
    <property type="evidence" value="ECO:0007669"/>
    <property type="project" value="UniProtKB-KW"/>
</dbReference>
<evidence type="ECO:0000256" key="3">
    <source>
        <dbReference type="ARBA" id="ARBA00043265"/>
    </source>
</evidence>
<dbReference type="Pfam" id="PF07686">
    <property type="entry name" value="V-set"/>
    <property type="match status" value="1"/>
</dbReference>
<dbReference type="SMART" id="SM00406">
    <property type="entry name" value="IGv"/>
    <property type="match status" value="1"/>
</dbReference>
<sequence length="99" mass="11277">NCEIVQSEAQLKKPGESMRIFCSTSGFSITSYWRHWIRQGPGKELEWIGEIHSGVTYYSQSLQSWFTLTNDTSKNTVYLQGKGLGAEDTAVYYCVEESH</sequence>
<evidence type="ECO:0000259" key="4">
    <source>
        <dbReference type="PROSITE" id="PS50835"/>
    </source>
</evidence>
<keyword evidence="2" id="KW-1064">Adaptive immunity</keyword>
<evidence type="ECO:0000313" key="6">
    <source>
        <dbReference type="Proteomes" id="UP000736164"/>
    </source>
</evidence>
<reference evidence="5" key="1">
    <citation type="journal article" date="2021" name="Cell">
        <title>Tracing the genetic footprints of vertebrate landing in non-teleost ray-finned fishes.</title>
        <authorList>
            <person name="Bi X."/>
            <person name="Wang K."/>
            <person name="Yang L."/>
            <person name="Pan H."/>
            <person name="Jiang H."/>
            <person name="Wei Q."/>
            <person name="Fang M."/>
            <person name="Yu H."/>
            <person name="Zhu C."/>
            <person name="Cai Y."/>
            <person name="He Y."/>
            <person name="Gan X."/>
            <person name="Zeng H."/>
            <person name="Yu D."/>
            <person name="Zhu Y."/>
            <person name="Jiang H."/>
            <person name="Qiu Q."/>
            <person name="Yang H."/>
            <person name="Zhang Y.E."/>
            <person name="Wang W."/>
            <person name="Zhu M."/>
            <person name="He S."/>
            <person name="Zhang G."/>
        </authorList>
    </citation>
    <scope>NUCLEOTIDE SEQUENCE</scope>
    <source>
        <strain evidence="5">Allg_001</strain>
    </source>
</reference>
<dbReference type="Proteomes" id="UP000736164">
    <property type="component" value="Unassembled WGS sequence"/>
</dbReference>
<organism evidence="5 6">
    <name type="scientific">Atractosteus spatula</name>
    <name type="common">Alligator gar</name>
    <name type="synonym">Lepisosteus spatula</name>
    <dbReference type="NCBI Taxonomy" id="7917"/>
    <lineage>
        <taxon>Eukaryota</taxon>
        <taxon>Metazoa</taxon>
        <taxon>Chordata</taxon>
        <taxon>Craniata</taxon>
        <taxon>Vertebrata</taxon>
        <taxon>Euteleostomi</taxon>
        <taxon>Actinopterygii</taxon>
        <taxon>Neopterygii</taxon>
        <taxon>Holostei</taxon>
        <taxon>Semionotiformes</taxon>
        <taxon>Lepisosteidae</taxon>
        <taxon>Atractosteus</taxon>
    </lineage>
</organism>
<gene>
    <name evidence="5" type="primary">Ighv323_6</name>
    <name evidence="5" type="ORF">GTO95_0007552</name>
</gene>
<dbReference type="EMBL" id="JAAWVO010008300">
    <property type="protein sequence ID" value="MBN3312774.1"/>
    <property type="molecule type" value="Genomic_DNA"/>
</dbReference>
<evidence type="ECO:0000256" key="2">
    <source>
        <dbReference type="ARBA" id="ARBA00023130"/>
    </source>
</evidence>
<feature type="domain" description="Ig-like" evidence="4">
    <location>
        <begin position="15"/>
        <end position="99"/>
    </location>
</feature>
<dbReference type="InterPro" id="IPR036179">
    <property type="entry name" value="Ig-like_dom_sf"/>
</dbReference>
<dbReference type="PROSITE" id="PS50835">
    <property type="entry name" value="IG_LIKE"/>
    <property type="match status" value="1"/>
</dbReference>
<dbReference type="GO" id="GO:0002250">
    <property type="term" value="P:adaptive immune response"/>
    <property type="evidence" value="ECO:0007669"/>
    <property type="project" value="UniProtKB-KW"/>
</dbReference>
<dbReference type="InterPro" id="IPR050199">
    <property type="entry name" value="IgHV"/>
</dbReference>
<evidence type="ECO:0000313" key="5">
    <source>
        <dbReference type="EMBL" id="MBN3312774.1"/>
    </source>
</evidence>
<keyword evidence="6" id="KW-1185">Reference proteome</keyword>
<dbReference type="InterPro" id="IPR013106">
    <property type="entry name" value="Ig_V-set"/>
</dbReference>
<dbReference type="InterPro" id="IPR007110">
    <property type="entry name" value="Ig-like_dom"/>
</dbReference>
<dbReference type="AlphaFoldDB" id="A0A8J7NIR8"/>
<feature type="non-terminal residue" evidence="5">
    <location>
        <position position="1"/>
    </location>
</feature>
<name>A0A8J7NIR8_ATRSP</name>
<dbReference type="GO" id="GO:0005576">
    <property type="term" value="C:extracellular region"/>
    <property type="evidence" value="ECO:0007669"/>
    <property type="project" value="UniProtKB-ARBA"/>
</dbReference>
<evidence type="ECO:0000256" key="1">
    <source>
        <dbReference type="ARBA" id="ARBA00022859"/>
    </source>
</evidence>
<accession>A0A8J7NIR8</accession>
<dbReference type="InterPro" id="IPR013783">
    <property type="entry name" value="Ig-like_fold"/>
</dbReference>
<comment type="caution">
    <text evidence="5">The sequence shown here is derived from an EMBL/GenBank/DDBJ whole genome shotgun (WGS) entry which is preliminary data.</text>
</comment>
<keyword evidence="3" id="KW-1280">Immunoglobulin</keyword>
<feature type="non-terminal residue" evidence="5">
    <location>
        <position position="99"/>
    </location>
</feature>
<dbReference type="PANTHER" id="PTHR23266">
    <property type="entry name" value="IMMUNOGLOBULIN HEAVY CHAIN"/>
    <property type="match status" value="1"/>
</dbReference>
<dbReference type="Gene3D" id="2.60.40.10">
    <property type="entry name" value="Immunoglobulins"/>
    <property type="match status" value="1"/>
</dbReference>